<evidence type="ECO:0000313" key="11">
    <source>
        <dbReference type="Proteomes" id="UP000001058"/>
    </source>
</evidence>
<dbReference type="EMBL" id="GL378355">
    <property type="protein sequence ID" value="EFJ45749.1"/>
    <property type="molecule type" value="Genomic_DNA"/>
</dbReference>
<dbReference type="eggNOG" id="KOG3388">
    <property type="taxonomic scope" value="Eukaryota"/>
</dbReference>
<dbReference type="OrthoDB" id="10023328at2759"/>
<dbReference type="SUPFAM" id="SSF110849">
    <property type="entry name" value="ParB/Sulfiredoxin"/>
    <property type="match status" value="1"/>
</dbReference>
<sequence>MRPGLGVRCIPQIAHMPARDKRDEEICEEGWRKGAGLAYIALLYEATKRRFLNSGLIMRTGCDSEEERLDAITTALTTGIAFARVLLKRSKKGINMKAIRQIQDGVVLTPIEVAWVERPEGSYYFAFGGCHRWAAHIELGSATIPARLIKVSPATINTFLGSSSPFRSLG</sequence>
<dbReference type="Pfam" id="PF02195">
    <property type="entry name" value="ParB_N"/>
    <property type="match status" value="1"/>
</dbReference>
<keyword evidence="6" id="KW-0560">Oxidoreductase</keyword>
<evidence type="ECO:0000256" key="5">
    <source>
        <dbReference type="ARBA" id="ARBA00022862"/>
    </source>
</evidence>
<keyword evidence="11" id="KW-1185">Reference proteome</keyword>
<proteinExistence type="inferred from homology"/>
<dbReference type="GO" id="GO:0034599">
    <property type="term" value="P:cellular response to oxidative stress"/>
    <property type="evidence" value="ECO:0007669"/>
    <property type="project" value="TreeGrafter"/>
</dbReference>
<dbReference type="PANTHER" id="PTHR21348">
    <property type="match status" value="1"/>
</dbReference>
<keyword evidence="3" id="KW-0547">Nucleotide-binding</keyword>
<dbReference type="AlphaFoldDB" id="D8U3G2"/>
<dbReference type="Proteomes" id="UP000001058">
    <property type="component" value="Unassembled WGS sequence"/>
</dbReference>
<dbReference type="RefSeq" id="XP_002953150.1">
    <property type="nucleotide sequence ID" value="XM_002953104.1"/>
</dbReference>
<gene>
    <name evidence="10" type="ORF">VOLCADRAFT_105833</name>
</gene>
<name>D8U3G2_VOLCA</name>
<dbReference type="KEGG" id="vcn:VOLCADRAFT_105833"/>
<dbReference type="STRING" id="3068.D8U3G2"/>
<keyword evidence="4" id="KW-0067">ATP-binding</keyword>
<protein>
    <recommendedName>
        <fullName evidence="2">sulfiredoxin</fullName>
        <ecNumber evidence="2">1.8.98.2</ecNumber>
    </recommendedName>
</protein>
<dbReference type="InterPro" id="IPR003115">
    <property type="entry name" value="ParB_N"/>
</dbReference>
<feature type="domain" description="ParB-like N-terminal" evidence="9">
    <location>
        <begin position="102"/>
        <end position="152"/>
    </location>
</feature>
<keyword evidence="7" id="KW-1015">Disulfide bond</keyword>
<dbReference type="CDD" id="cd16395">
    <property type="entry name" value="Srx"/>
    <property type="match status" value="1"/>
</dbReference>
<dbReference type="PANTHER" id="PTHR21348:SF2">
    <property type="entry name" value="SULFIREDOXIN-1"/>
    <property type="match status" value="1"/>
</dbReference>
<evidence type="ECO:0000256" key="3">
    <source>
        <dbReference type="ARBA" id="ARBA00022741"/>
    </source>
</evidence>
<accession>D8U3G2</accession>
<dbReference type="GeneID" id="9622157"/>
<keyword evidence="5" id="KW-0049">Antioxidant</keyword>
<evidence type="ECO:0000256" key="6">
    <source>
        <dbReference type="ARBA" id="ARBA00023002"/>
    </source>
</evidence>
<dbReference type="InterPro" id="IPR036086">
    <property type="entry name" value="ParB/Sulfiredoxin_sf"/>
</dbReference>
<evidence type="ECO:0000313" key="10">
    <source>
        <dbReference type="EMBL" id="EFJ45749.1"/>
    </source>
</evidence>
<organism evidence="11">
    <name type="scientific">Volvox carteri f. nagariensis</name>
    <dbReference type="NCBI Taxonomy" id="3068"/>
    <lineage>
        <taxon>Eukaryota</taxon>
        <taxon>Viridiplantae</taxon>
        <taxon>Chlorophyta</taxon>
        <taxon>core chlorophytes</taxon>
        <taxon>Chlorophyceae</taxon>
        <taxon>CS clade</taxon>
        <taxon>Chlamydomonadales</taxon>
        <taxon>Volvocaceae</taxon>
        <taxon>Volvox</taxon>
    </lineage>
</organism>
<evidence type="ECO:0000256" key="4">
    <source>
        <dbReference type="ARBA" id="ARBA00022840"/>
    </source>
</evidence>
<evidence type="ECO:0000259" key="9">
    <source>
        <dbReference type="Pfam" id="PF02195"/>
    </source>
</evidence>
<evidence type="ECO:0000256" key="7">
    <source>
        <dbReference type="ARBA" id="ARBA00023157"/>
    </source>
</evidence>
<dbReference type="InterPro" id="IPR016692">
    <property type="entry name" value="Sulfiredoxin"/>
</dbReference>
<comment type="catalytic activity">
    <reaction evidence="8">
        <text>S-hydroxy-S-oxy-L-cysteinyl-[peroxiredoxin] + [protein]-dithiol + ATP = S-hydroxy-L-cysteinyl-[peroxiredoxin] + [protein]-disulfide + ADP + phosphate</text>
        <dbReference type="Rhea" id="RHEA:17545"/>
        <dbReference type="Rhea" id="RHEA-COMP:10593"/>
        <dbReference type="Rhea" id="RHEA-COMP:10594"/>
        <dbReference type="Rhea" id="RHEA-COMP:13681"/>
        <dbReference type="Rhea" id="RHEA-COMP:17976"/>
        <dbReference type="ChEBI" id="CHEBI:29950"/>
        <dbReference type="ChEBI" id="CHEBI:30616"/>
        <dbReference type="ChEBI" id="CHEBI:43474"/>
        <dbReference type="ChEBI" id="CHEBI:50058"/>
        <dbReference type="ChEBI" id="CHEBI:61973"/>
        <dbReference type="ChEBI" id="CHEBI:61974"/>
        <dbReference type="ChEBI" id="CHEBI:456216"/>
        <dbReference type="EC" id="1.8.98.2"/>
    </reaction>
</comment>
<evidence type="ECO:0000256" key="8">
    <source>
        <dbReference type="ARBA" id="ARBA00047514"/>
    </source>
</evidence>
<dbReference type="EC" id="1.8.98.2" evidence="2"/>
<comment type="similarity">
    <text evidence="1">Belongs to the sulfiredoxin family.</text>
</comment>
<dbReference type="InParanoid" id="D8U3G2"/>
<evidence type="ECO:0000256" key="2">
    <source>
        <dbReference type="ARBA" id="ARBA00013055"/>
    </source>
</evidence>
<evidence type="ECO:0000256" key="1">
    <source>
        <dbReference type="ARBA" id="ARBA00009609"/>
    </source>
</evidence>
<dbReference type="Gene3D" id="3.90.1530.10">
    <property type="entry name" value="Conserved hypothetical protein from pyrococcus furiosus pfu- 392566-001, ParB domain"/>
    <property type="match status" value="1"/>
</dbReference>
<dbReference type="GO" id="GO:0032542">
    <property type="term" value="F:sulfiredoxin activity"/>
    <property type="evidence" value="ECO:0007669"/>
    <property type="project" value="InterPro"/>
</dbReference>
<dbReference type="GO" id="GO:0005737">
    <property type="term" value="C:cytoplasm"/>
    <property type="evidence" value="ECO:0007669"/>
    <property type="project" value="TreeGrafter"/>
</dbReference>
<reference evidence="10 11" key="1">
    <citation type="journal article" date="2010" name="Science">
        <title>Genomic analysis of organismal complexity in the multicellular green alga Volvox carteri.</title>
        <authorList>
            <person name="Prochnik S.E."/>
            <person name="Umen J."/>
            <person name="Nedelcu A.M."/>
            <person name="Hallmann A."/>
            <person name="Miller S.M."/>
            <person name="Nishii I."/>
            <person name="Ferris P."/>
            <person name="Kuo A."/>
            <person name="Mitros T."/>
            <person name="Fritz-Laylin L.K."/>
            <person name="Hellsten U."/>
            <person name="Chapman J."/>
            <person name="Simakov O."/>
            <person name="Rensing S.A."/>
            <person name="Terry A."/>
            <person name="Pangilinan J."/>
            <person name="Kapitonov V."/>
            <person name="Jurka J."/>
            <person name="Salamov A."/>
            <person name="Shapiro H."/>
            <person name="Schmutz J."/>
            <person name="Grimwood J."/>
            <person name="Lindquist E."/>
            <person name="Lucas S."/>
            <person name="Grigoriev I.V."/>
            <person name="Schmitt R."/>
            <person name="Kirk D."/>
            <person name="Rokhsar D.S."/>
        </authorList>
    </citation>
    <scope>NUCLEOTIDE SEQUENCE [LARGE SCALE GENOMIC DNA]</scope>
    <source>
        <strain evidence="11">f. Nagariensis / Eve</strain>
    </source>
</reference>